<organism evidence="2">
    <name type="scientific">marine sediment metagenome</name>
    <dbReference type="NCBI Taxonomy" id="412755"/>
    <lineage>
        <taxon>unclassified sequences</taxon>
        <taxon>metagenomes</taxon>
        <taxon>ecological metagenomes</taxon>
    </lineage>
</organism>
<dbReference type="AlphaFoldDB" id="A0A0F9EBY9"/>
<accession>A0A0F9EBY9</accession>
<sequence>MRMAFWTLAALALLGVVFSVAGTLVWFGLYEPAVVGLCIINGILACAIVGLLLFMIIKVPR</sequence>
<feature type="transmembrane region" description="Helical" evidence="1">
    <location>
        <begin position="29"/>
        <end position="57"/>
    </location>
</feature>
<dbReference type="EMBL" id="LAZR01035493">
    <property type="protein sequence ID" value="KKL27361.1"/>
    <property type="molecule type" value="Genomic_DNA"/>
</dbReference>
<reference evidence="2" key="1">
    <citation type="journal article" date="2015" name="Nature">
        <title>Complex archaea that bridge the gap between prokaryotes and eukaryotes.</title>
        <authorList>
            <person name="Spang A."/>
            <person name="Saw J.H."/>
            <person name="Jorgensen S.L."/>
            <person name="Zaremba-Niedzwiedzka K."/>
            <person name="Martijn J."/>
            <person name="Lind A.E."/>
            <person name="van Eijk R."/>
            <person name="Schleper C."/>
            <person name="Guy L."/>
            <person name="Ettema T.J."/>
        </authorList>
    </citation>
    <scope>NUCLEOTIDE SEQUENCE</scope>
</reference>
<keyword evidence="1" id="KW-1133">Transmembrane helix</keyword>
<evidence type="ECO:0000256" key="1">
    <source>
        <dbReference type="SAM" id="Phobius"/>
    </source>
</evidence>
<name>A0A0F9EBY9_9ZZZZ</name>
<evidence type="ECO:0000313" key="2">
    <source>
        <dbReference type="EMBL" id="KKL27361.1"/>
    </source>
</evidence>
<keyword evidence="1" id="KW-0812">Transmembrane</keyword>
<keyword evidence="1" id="KW-0472">Membrane</keyword>
<gene>
    <name evidence="2" type="ORF">LCGC14_2385930</name>
</gene>
<protein>
    <submittedName>
        <fullName evidence="2">Uncharacterized protein</fullName>
    </submittedName>
</protein>
<proteinExistence type="predicted"/>
<comment type="caution">
    <text evidence="2">The sequence shown here is derived from an EMBL/GenBank/DDBJ whole genome shotgun (WGS) entry which is preliminary data.</text>
</comment>